<feature type="region of interest" description="Disordered" evidence="1">
    <location>
        <begin position="67"/>
        <end position="100"/>
    </location>
</feature>
<evidence type="ECO:0000256" key="1">
    <source>
        <dbReference type="SAM" id="MobiDB-lite"/>
    </source>
</evidence>
<evidence type="ECO:0000313" key="3">
    <source>
        <dbReference type="WBParaSite" id="ALUE_0001944601-mRNA-1"/>
    </source>
</evidence>
<dbReference type="AlphaFoldDB" id="A0A0M3IL18"/>
<reference evidence="3" key="1">
    <citation type="submission" date="2017-02" db="UniProtKB">
        <authorList>
            <consortium name="WormBaseParasite"/>
        </authorList>
    </citation>
    <scope>IDENTIFICATION</scope>
</reference>
<accession>A0A0M3IL18</accession>
<dbReference type="WBParaSite" id="ALUE_0001944601-mRNA-1">
    <property type="protein sequence ID" value="ALUE_0001944601-mRNA-1"/>
    <property type="gene ID" value="ALUE_0001944601"/>
</dbReference>
<sequence>MITFFQQYPIQAQSAPCVGSCMQNCMLNEEQRCQQCCEQSAGQPSYAPTVSNNHPIYLRSGSSPLTSNIPPYGNTATQPVQPQDSAHSMESGRETANSTPTNKACAQICRPFCACITSNMIENPSSIIGQGFAPAIPQVFGPVASQISPSLISSQGATRGPDAIIADEYRPANSQRFEPILPQGSASIAPQGAQIPHTFPGIVQYAPECASACKPACNISCIQQNERSFQRIESSVYNTPLPMHVPTARNTESLTQQPTEECPPVCMPQCDKQCIHNRLQPLPIVREPAVATLQPTPIPTEFPSPLPLQPLITECLPSTIETECFCPSGFVVCVSVSGSNQCCRRR</sequence>
<name>A0A0M3IL18_ASCLU</name>
<evidence type="ECO:0000313" key="2">
    <source>
        <dbReference type="Proteomes" id="UP000036681"/>
    </source>
</evidence>
<keyword evidence="2" id="KW-1185">Reference proteome</keyword>
<protein>
    <submittedName>
        <fullName evidence="3">Uncharacterized protein</fullName>
    </submittedName>
</protein>
<dbReference type="Proteomes" id="UP000036681">
    <property type="component" value="Unplaced"/>
</dbReference>
<organism evidence="2 3">
    <name type="scientific">Ascaris lumbricoides</name>
    <name type="common">Giant roundworm</name>
    <dbReference type="NCBI Taxonomy" id="6252"/>
    <lineage>
        <taxon>Eukaryota</taxon>
        <taxon>Metazoa</taxon>
        <taxon>Ecdysozoa</taxon>
        <taxon>Nematoda</taxon>
        <taxon>Chromadorea</taxon>
        <taxon>Rhabditida</taxon>
        <taxon>Spirurina</taxon>
        <taxon>Ascaridomorpha</taxon>
        <taxon>Ascaridoidea</taxon>
        <taxon>Ascarididae</taxon>
        <taxon>Ascaris</taxon>
    </lineage>
</organism>
<proteinExistence type="predicted"/>